<evidence type="ECO:0000256" key="1">
    <source>
        <dbReference type="SAM" id="MobiDB-lite"/>
    </source>
</evidence>
<proteinExistence type="predicted"/>
<dbReference type="WBParaSite" id="MhA1_Contig468.frz3.gene27">
    <property type="protein sequence ID" value="MhA1_Contig468.frz3.gene27"/>
    <property type="gene ID" value="MhA1_Contig468.frz3.gene27"/>
</dbReference>
<accession>A0A1I8BS38</accession>
<protein>
    <submittedName>
        <fullName evidence="3">Intraflagellar transport protein 46 homolog</fullName>
    </submittedName>
</protein>
<reference evidence="3" key="1">
    <citation type="submission" date="2016-11" db="UniProtKB">
        <authorList>
            <consortium name="WormBaseParasite"/>
        </authorList>
    </citation>
    <scope>IDENTIFICATION</scope>
</reference>
<keyword evidence="2" id="KW-1185">Reference proteome</keyword>
<evidence type="ECO:0000313" key="3">
    <source>
        <dbReference type="WBParaSite" id="MhA1_Contig468.frz3.gene27"/>
    </source>
</evidence>
<dbReference type="AlphaFoldDB" id="A0A1I8BS38"/>
<name>A0A1I8BS38_MELHA</name>
<dbReference type="Proteomes" id="UP000095281">
    <property type="component" value="Unplaced"/>
</dbReference>
<evidence type="ECO:0000313" key="2">
    <source>
        <dbReference type="Proteomes" id="UP000095281"/>
    </source>
</evidence>
<organism evidence="2 3">
    <name type="scientific">Meloidogyne hapla</name>
    <name type="common">Root-knot nematode worm</name>
    <dbReference type="NCBI Taxonomy" id="6305"/>
    <lineage>
        <taxon>Eukaryota</taxon>
        <taxon>Metazoa</taxon>
        <taxon>Ecdysozoa</taxon>
        <taxon>Nematoda</taxon>
        <taxon>Chromadorea</taxon>
        <taxon>Rhabditida</taxon>
        <taxon>Tylenchina</taxon>
        <taxon>Tylenchomorpha</taxon>
        <taxon>Tylenchoidea</taxon>
        <taxon>Meloidogynidae</taxon>
        <taxon>Meloidogyninae</taxon>
        <taxon>Meloidogyne</taxon>
    </lineage>
</organism>
<feature type="region of interest" description="Disordered" evidence="1">
    <location>
        <begin position="1"/>
        <end position="20"/>
    </location>
</feature>
<sequence length="85" mass="10052">MDDPEISHKLDPDDYTFEDRYPKRNRKSKIEDLSSLEDSELQNYIAEKPTNLPYDIDEILTSPDYEYDDVVKSIPIEGCCLFIFR</sequence>